<dbReference type="SMART" id="SM00091">
    <property type="entry name" value="PAS"/>
    <property type="match status" value="2"/>
</dbReference>
<keyword evidence="4" id="KW-1003">Cell membrane</keyword>
<evidence type="ECO:0000256" key="8">
    <source>
        <dbReference type="ARBA" id="ARBA00022692"/>
    </source>
</evidence>
<keyword evidence="6 16" id="KW-0597">Phosphoprotein</keyword>
<dbReference type="Gene3D" id="1.10.287.130">
    <property type="match status" value="1"/>
</dbReference>
<dbReference type="PROSITE" id="PS50109">
    <property type="entry name" value="HIS_KIN"/>
    <property type="match status" value="1"/>
</dbReference>
<keyword evidence="9" id="KW-0547">Nucleotide-binding</keyword>
<evidence type="ECO:0000256" key="2">
    <source>
        <dbReference type="ARBA" id="ARBA00004429"/>
    </source>
</evidence>
<dbReference type="eggNOG" id="COG2205">
    <property type="taxonomic scope" value="Bacteria"/>
</dbReference>
<dbReference type="PROSITE" id="PS50112">
    <property type="entry name" value="PAS"/>
    <property type="match status" value="2"/>
</dbReference>
<evidence type="ECO:0000259" key="18">
    <source>
        <dbReference type="PROSITE" id="PS50109"/>
    </source>
</evidence>
<dbReference type="EC" id="2.7.13.3" evidence="3"/>
<dbReference type="InterPro" id="IPR001789">
    <property type="entry name" value="Sig_transdc_resp-reg_receiver"/>
</dbReference>
<dbReference type="CDD" id="cd00082">
    <property type="entry name" value="HisKA"/>
    <property type="match status" value="1"/>
</dbReference>
<dbReference type="InterPro" id="IPR005467">
    <property type="entry name" value="His_kinase_dom"/>
</dbReference>
<protein>
    <recommendedName>
        <fullName evidence="3">histidine kinase</fullName>
        <ecNumber evidence="3">2.7.13.3</ecNumber>
    </recommendedName>
</protein>
<dbReference type="CDD" id="cd17546">
    <property type="entry name" value="REC_hyHK_CKI1_RcsC-like"/>
    <property type="match status" value="1"/>
</dbReference>
<evidence type="ECO:0000256" key="16">
    <source>
        <dbReference type="PROSITE-ProRule" id="PRU00169"/>
    </source>
</evidence>
<keyword evidence="5" id="KW-0997">Cell inner membrane</keyword>
<evidence type="ECO:0000259" key="22">
    <source>
        <dbReference type="PROSITE" id="PS50894"/>
    </source>
</evidence>
<keyword evidence="14 17" id="KW-0472">Membrane</keyword>
<gene>
    <name evidence="24" type="ORF">METUNv1_01130</name>
</gene>
<evidence type="ECO:0000256" key="14">
    <source>
        <dbReference type="ARBA" id="ARBA00023136"/>
    </source>
</evidence>
<keyword evidence="10" id="KW-0418">Kinase</keyword>
<dbReference type="GO" id="GO:0005886">
    <property type="term" value="C:plasma membrane"/>
    <property type="evidence" value="ECO:0007669"/>
    <property type="project" value="UniProtKB-SubCell"/>
</dbReference>
<dbReference type="Gene3D" id="3.30.565.10">
    <property type="entry name" value="Histidine kinase-like ATPase, C-terminal domain"/>
    <property type="match status" value="1"/>
</dbReference>
<dbReference type="Pfam" id="PF00512">
    <property type="entry name" value="HisKA"/>
    <property type="match status" value="1"/>
</dbReference>
<organism evidence="24 25">
    <name type="scientific">Methyloversatilis universalis (strain ATCC BAA-1314 / DSM 25237 / JCM 13912 / CCUG 52030 / FAM5)</name>
    <dbReference type="NCBI Taxonomy" id="1000565"/>
    <lineage>
        <taxon>Bacteria</taxon>
        <taxon>Pseudomonadati</taxon>
        <taxon>Pseudomonadota</taxon>
        <taxon>Betaproteobacteria</taxon>
        <taxon>Nitrosomonadales</taxon>
        <taxon>Sterolibacteriaceae</taxon>
        <taxon>Methyloversatilis</taxon>
    </lineage>
</organism>
<evidence type="ECO:0000256" key="4">
    <source>
        <dbReference type="ARBA" id="ARBA00022475"/>
    </source>
</evidence>
<dbReference type="PROSITE" id="PS50924">
    <property type="entry name" value="MHYT"/>
    <property type="match status" value="1"/>
</dbReference>
<dbReference type="InterPro" id="IPR013767">
    <property type="entry name" value="PAS_fold"/>
</dbReference>
<feature type="domain" description="PAS" evidence="20">
    <location>
        <begin position="260"/>
        <end position="315"/>
    </location>
</feature>
<dbReference type="NCBIfam" id="TIGR00229">
    <property type="entry name" value="sensory_box"/>
    <property type="match status" value="2"/>
</dbReference>
<dbReference type="InterPro" id="IPR036097">
    <property type="entry name" value="HisK_dim/P_sf"/>
</dbReference>
<keyword evidence="13" id="KW-0902">Two-component regulatory system</keyword>
<dbReference type="InterPro" id="IPR003594">
    <property type="entry name" value="HATPase_dom"/>
</dbReference>
<feature type="transmembrane region" description="Helical" evidence="17">
    <location>
        <begin position="155"/>
        <end position="174"/>
    </location>
</feature>
<dbReference type="InterPro" id="IPR003661">
    <property type="entry name" value="HisK_dim/P_dom"/>
</dbReference>
<dbReference type="InterPro" id="IPR005330">
    <property type="entry name" value="MHYT_dom"/>
</dbReference>
<sequence>MPNFFTSGLEASTALMSTSHEPWLVALSIAVAVLSSMVSLYTVGQVEQARDPRMAWLMKLACSLSLGGGVWAMHFIGMLALDICVTVQYDIWLSLASMLPSLLAALATIQLMTRPTLTPRELLAGGVLMGAGIGVMHYSGMQSMKMQAALLYDPLLFGVSILLAVLLATLALWVKFFVPIRGRRPRLLVSGSVMGLAIAGMHYAGMAAARFIGVEESAPQTDNLMMGALVTLATLALIGFALGCHALLRYRALVDELSASESRMRALLSTPVDGVVTLDEHGTVQTLNTTAEALFGWREAELTGRSFEQLLAEPERALYSGYLAEFRRTREPSLAGRSREVTGRHRDGRDIPLHVSIGHAQVGGADLFVCYIADISHYRDMERAVRESEAQLRSLIQNIPGVAYRCLMSDDWPMLFMSDATETLTGYPASDFMGEHPVRSFGSITHPDDMASNWRVVEASIRDNRPFVVEYRIRHADGSTRWMWEHGSAVREPDGSVKWIDGVILDITERREMEQALRAAKEKAELAAASKSAFLANMSHEIRTPMNAIIGFSDVLLGQTQPPEQRRQLEVVSASARSLLRLLNDILDTAKLERGAVELEMLDFDLHELLGQLTQTLAIQARDKGLTLTIDAHAQLGRHYRGDSLRIRQVLTNLIGNAIKFTESGGVVVRVRAETGHVRFSVVDTGIGIAPERLTAIFEPFTQADVSMSRRFGGTGLGTSICKQLVELMGGRIWVDSTPGQGSAFHFTLPLMPGSAPVAATSALIHLPPLKVLAVDDVEQNVELLSALLTREGHAVTACVAAREAIAAAARERYDLVLMDLHMPEVSGLQATREIRAAERADGRPAVPVIALTASVLEADRIAAREAGMNGFATKPIELDNLFAEIGRVLDIHVSAPAPATQPGAAGGLIDMARALALWRTPERLESALRRVLADNADLKDKLDSRAAEGAHDEVRALAHRVRGVAANVGATRLTAALARLEAASASGQSANYSALIAEVADAMAGLHLELDSWPAAAREAAPARSAAPGRTDLPAALRHAEALKRALLHGELDDSALALLLNAVGGHPAAALLEPLSEAIDNFDFDQAVAGIERLVEALRTSTQPVPSEAGA</sequence>
<comment type="catalytic activity">
    <reaction evidence="1">
        <text>ATP + protein L-histidine = ADP + protein N-phospho-L-histidine.</text>
        <dbReference type="EC" id="2.7.13.3"/>
    </reaction>
</comment>
<evidence type="ECO:0000256" key="9">
    <source>
        <dbReference type="ARBA" id="ARBA00022741"/>
    </source>
</evidence>
<feature type="modified residue" description="4-aspartylphosphate" evidence="16">
    <location>
        <position position="820"/>
    </location>
</feature>
<dbReference type="PANTHER" id="PTHR43047:SF64">
    <property type="entry name" value="HISTIDINE KINASE CONTAINING CHEY-HOMOLOGOUS RECEIVER DOMAIN AND PAS DOMAIN-RELATED"/>
    <property type="match status" value="1"/>
</dbReference>
<dbReference type="PANTHER" id="PTHR43047">
    <property type="entry name" value="TWO-COMPONENT HISTIDINE PROTEIN KINASE"/>
    <property type="match status" value="1"/>
</dbReference>
<feature type="transmembrane region" description="Helical" evidence="17">
    <location>
        <begin position="121"/>
        <end position="140"/>
    </location>
</feature>
<dbReference type="GO" id="GO:0005524">
    <property type="term" value="F:ATP binding"/>
    <property type="evidence" value="ECO:0007669"/>
    <property type="project" value="UniProtKB-KW"/>
</dbReference>
<evidence type="ECO:0000256" key="3">
    <source>
        <dbReference type="ARBA" id="ARBA00012438"/>
    </source>
</evidence>
<dbReference type="EMBL" id="AFHG01000035">
    <property type="protein sequence ID" value="EGK72590.1"/>
    <property type="molecule type" value="Genomic_DNA"/>
</dbReference>
<feature type="domain" description="Histidine kinase" evidence="18">
    <location>
        <begin position="537"/>
        <end position="753"/>
    </location>
</feature>
<accession>F5RA51</accession>
<dbReference type="InterPro" id="IPR000700">
    <property type="entry name" value="PAS-assoc_C"/>
</dbReference>
<dbReference type="SUPFAM" id="SSF47226">
    <property type="entry name" value="Histidine-containing phosphotransfer domain, HPT domain"/>
    <property type="match status" value="1"/>
</dbReference>
<evidence type="ECO:0000256" key="13">
    <source>
        <dbReference type="ARBA" id="ARBA00023012"/>
    </source>
</evidence>
<dbReference type="GO" id="GO:0006355">
    <property type="term" value="P:regulation of DNA-templated transcription"/>
    <property type="evidence" value="ECO:0007669"/>
    <property type="project" value="InterPro"/>
</dbReference>
<dbReference type="SMART" id="SM00448">
    <property type="entry name" value="REC"/>
    <property type="match status" value="1"/>
</dbReference>
<dbReference type="InterPro" id="IPR000014">
    <property type="entry name" value="PAS"/>
</dbReference>
<reference evidence="24 25" key="1">
    <citation type="journal article" date="2011" name="J. Bacteriol.">
        <title>Genome sequence of Methyloversatilis universalis FAM5T, a methylotrophic representative of the order Rhodocyclales.</title>
        <authorList>
            <person name="Kittichotirat W."/>
            <person name="Good N.M."/>
            <person name="Hall R."/>
            <person name="Bringel F."/>
            <person name="Lajus A."/>
            <person name="Medigue C."/>
            <person name="Smalley N.E."/>
            <person name="Beck D."/>
            <person name="Bumgarner R."/>
            <person name="Vuilleumier S."/>
            <person name="Kalyuzhnaya M.G."/>
        </authorList>
    </citation>
    <scope>NUCLEOTIDE SEQUENCE [LARGE SCALE GENOMIC DNA]</scope>
    <source>
        <strain evidence="25">ATCC BAA-1314 / JCM 13912 / FAM5</strain>
    </source>
</reference>
<evidence type="ECO:0000256" key="12">
    <source>
        <dbReference type="ARBA" id="ARBA00022989"/>
    </source>
</evidence>
<dbReference type="Pfam" id="PF03707">
    <property type="entry name" value="MHYT"/>
    <property type="match status" value="2"/>
</dbReference>
<evidence type="ECO:0000256" key="1">
    <source>
        <dbReference type="ARBA" id="ARBA00000085"/>
    </source>
</evidence>
<dbReference type="Gene3D" id="3.30.450.20">
    <property type="entry name" value="PAS domain"/>
    <property type="match status" value="2"/>
</dbReference>
<evidence type="ECO:0000259" key="21">
    <source>
        <dbReference type="PROSITE" id="PS50113"/>
    </source>
</evidence>
<proteinExistence type="predicted"/>
<dbReference type="SUPFAM" id="SSF47384">
    <property type="entry name" value="Homodimeric domain of signal transducing histidine kinase"/>
    <property type="match status" value="1"/>
</dbReference>
<comment type="subcellular location">
    <subcellularLocation>
        <location evidence="2">Cell inner membrane</location>
        <topology evidence="2">Multi-pass membrane protein</topology>
    </subcellularLocation>
</comment>
<feature type="transmembrane region" description="Helical" evidence="17">
    <location>
        <begin position="23"/>
        <end position="44"/>
    </location>
</feature>
<dbReference type="Gene3D" id="3.40.50.2300">
    <property type="match status" value="1"/>
</dbReference>
<evidence type="ECO:0000256" key="6">
    <source>
        <dbReference type="ARBA" id="ARBA00022553"/>
    </source>
</evidence>
<dbReference type="PROSITE" id="PS50894">
    <property type="entry name" value="HPT"/>
    <property type="match status" value="1"/>
</dbReference>
<dbReference type="FunFam" id="1.10.287.130:FF:000004">
    <property type="entry name" value="Ethylene receptor 1"/>
    <property type="match status" value="1"/>
</dbReference>
<dbReference type="SUPFAM" id="SSF55874">
    <property type="entry name" value="ATPase domain of HSP90 chaperone/DNA topoisomerase II/histidine kinase"/>
    <property type="match status" value="1"/>
</dbReference>
<keyword evidence="8 17" id="KW-0812">Transmembrane</keyword>
<dbReference type="Proteomes" id="UP000005019">
    <property type="component" value="Unassembled WGS sequence"/>
</dbReference>
<feature type="transmembrane region" description="Helical" evidence="17">
    <location>
        <begin position="186"/>
        <end position="204"/>
    </location>
</feature>
<dbReference type="CDD" id="cd00130">
    <property type="entry name" value="PAS"/>
    <property type="match status" value="2"/>
</dbReference>
<dbReference type="Pfam" id="PF08447">
    <property type="entry name" value="PAS_3"/>
    <property type="match status" value="1"/>
</dbReference>
<dbReference type="GO" id="GO:0000155">
    <property type="term" value="F:phosphorelay sensor kinase activity"/>
    <property type="evidence" value="ECO:0007669"/>
    <property type="project" value="InterPro"/>
</dbReference>
<evidence type="ECO:0000259" key="19">
    <source>
        <dbReference type="PROSITE" id="PS50110"/>
    </source>
</evidence>
<keyword evidence="25" id="KW-1185">Reference proteome</keyword>
<dbReference type="FunFam" id="3.30.565.10:FF:000078">
    <property type="entry name" value="Two-component sensor histidine kinase"/>
    <property type="match status" value="1"/>
</dbReference>
<evidence type="ECO:0000313" key="25">
    <source>
        <dbReference type="Proteomes" id="UP000005019"/>
    </source>
</evidence>
<dbReference type="InterPro" id="IPR013655">
    <property type="entry name" value="PAS_fold_3"/>
</dbReference>
<dbReference type="PROSITE" id="PS50110">
    <property type="entry name" value="RESPONSE_REGULATORY"/>
    <property type="match status" value="1"/>
</dbReference>
<dbReference type="SMART" id="SM00086">
    <property type="entry name" value="PAC"/>
    <property type="match status" value="2"/>
</dbReference>
<keyword evidence="11" id="KW-0067">ATP-binding</keyword>
<comment type="caution">
    <text evidence="24">The sequence shown here is derived from an EMBL/GenBank/DDBJ whole genome shotgun (WGS) entry which is preliminary data.</text>
</comment>
<dbReference type="Gene3D" id="1.20.120.160">
    <property type="entry name" value="HPT domain"/>
    <property type="match status" value="1"/>
</dbReference>
<dbReference type="Pfam" id="PF01627">
    <property type="entry name" value="Hpt"/>
    <property type="match status" value="1"/>
</dbReference>
<dbReference type="PROSITE" id="PS50113">
    <property type="entry name" value="PAC"/>
    <property type="match status" value="1"/>
</dbReference>
<dbReference type="InterPro" id="IPR036641">
    <property type="entry name" value="HPT_dom_sf"/>
</dbReference>
<dbReference type="InterPro" id="IPR008207">
    <property type="entry name" value="Sig_transdc_His_kin_Hpt_dom"/>
</dbReference>
<dbReference type="InterPro" id="IPR011006">
    <property type="entry name" value="CheY-like_superfamily"/>
</dbReference>
<dbReference type="eggNOG" id="COG3300">
    <property type="taxonomic scope" value="Bacteria"/>
</dbReference>
<dbReference type="InterPro" id="IPR001610">
    <property type="entry name" value="PAC"/>
</dbReference>
<evidence type="ECO:0000259" key="23">
    <source>
        <dbReference type="PROSITE" id="PS50924"/>
    </source>
</evidence>
<feature type="domain" description="PAC" evidence="21">
    <location>
        <begin position="467"/>
        <end position="519"/>
    </location>
</feature>
<dbReference type="STRING" id="1000565.METUNv1_01130"/>
<evidence type="ECO:0000256" key="11">
    <source>
        <dbReference type="ARBA" id="ARBA00022840"/>
    </source>
</evidence>
<dbReference type="SMART" id="SM00387">
    <property type="entry name" value="HATPase_c"/>
    <property type="match status" value="1"/>
</dbReference>
<evidence type="ECO:0000313" key="24">
    <source>
        <dbReference type="EMBL" id="EGK72590.1"/>
    </source>
</evidence>
<dbReference type="Pfam" id="PF00072">
    <property type="entry name" value="Response_reg"/>
    <property type="match status" value="1"/>
</dbReference>
<dbReference type="PRINTS" id="PR00344">
    <property type="entry name" value="BCTRLSENSOR"/>
</dbReference>
<dbReference type="InterPro" id="IPR035965">
    <property type="entry name" value="PAS-like_dom_sf"/>
</dbReference>
<evidence type="ECO:0000256" key="10">
    <source>
        <dbReference type="ARBA" id="ARBA00022777"/>
    </source>
</evidence>
<feature type="domain" description="HPt" evidence="22">
    <location>
        <begin position="921"/>
        <end position="1014"/>
    </location>
</feature>
<dbReference type="SMART" id="SM00388">
    <property type="entry name" value="HisKA"/>
    <property type="match status" value="1"/>
</dbReference>
<dbReference type="SUPFAM" id="SSF52172">
    <property type="entry name" value="CheY-like"/>
    <property type="match status" value="1"/>
</dbReference>
<dbReference type="InterPro" id="IPR036890">
    <property type="entry name" value="HATPase_C_sf"/>
</dbReference>
<dbReference type="Pfam" id="PF02518">
    <property type="entry name" value="HATPase_c"/>
    <property type="match status" value="1"/>
</dbReference>
<evidence type="ECO:0000256" key="17">
    <source>
        <dbReference type="PROSITE-ProRule" id="PRU00244"/>
    </source>
</evidence>
<feature type="modified residue" description="Phosphohistidine" evidence="15">
    <location>
        <position position="960"/>
    </location>
</feature>
<keyword evidence="12 17" id="KW-1133">Transmembrane helix</keyword>
<keyword evidence="7" id="KW-0808">Transferase</keyword>
<dbReference type="SUPFAM" id="SSF55785">
    <property type="entry name" value="PYP-like sensor domain (PAS domain)"/>
    <property type="match status" value="2"/>
</dbReference>
<evidence type="ECO:0000256" key="15">
    <source>
        <dbReference type="PROSITE-ProRule" id="PRU00110"/>
    </source>
</evidence>
<evidence type="ECO:0000259" key="20">
    <source>
        <dbReference type="PROSITE" id="PS50112"/>
    </source>
</evidence>
<dbReference type="RefSeq" id="WP_008059653.1">
    <property type="nucleotide sequence ID" value="NZ_AFHG01000035.1"/>
</dbReference>
<feature type="transmembrane region" description="Helical" evidence="17">
    <location>
        <begin position="91"/>
        <end position="109"/>
    </location>
</feature>
<evidence type="ECO:0000256" key="7">
    <source>
        <dbReference type="ARBA" id="ARBA00022679"/>
    </source>
</evidence>
<dbReference type="AlphaFoldDB" id="F5RA51"/>
<dbReference type="Pfam" id="PF00989">
    <property type="entry name" value="PAS"/>
    <property type="match status" value="1"/>
</dbReference>
<feature type="domain" description="MHYT" evidence="23">
    <location>
        <begin position="20"/>
        <end position="212"/>
    </location>
</feature>
<feature type="transmembrane region" description="Helical" evidence="17">
    <location>
        <begin position="224"/>
        <end position="248"/>
    </location>
</feature>
<dbReference type="OrthoDB" id="8552871at2"/>
<name>F5RA51_METUF</name>
<feature type="domain" description="PAS" evidence="20">
    <location>
        <begin position="388"/>
        <end position="464"/>
    </location>
</feature>
<dbReference type="InterPro" id="IPR004358">
    <property type="entry name" value="Sig_transdc_His_kin-like_C"/>
</dbReference>
<feature type="transmembrane region" description="Helical" evidence="17">
    <location>
        <begin position="56"/>
        <end position="79"/>
    </location>
</feature>
<evidence type="ECO:0000256" key="5">
    <source>
        <dbReference type="ARBA" id="ARBA00022519"/>
    </source>
</evidence>
<feature type="domain" description="Response regulatory" evidence="19">
    <location>
        <begin position="771"/>
        <end position="890"/>
    </location>
</feature>
<dbReference type="CDD" id="cd16922">
    <property type="entry name" value="HATPase_EvgS-ArcB-TorS-like"/>
    <property type="match status" value="1"/>
</dbReference>